<proteinExistence type="predicted"/>
<name>A0A915JUM2_ROMCU</name>
<keyword evidence="2" id="KW-1185">Reference proteome</keyword>
<organism evidence="2 3">
    <name type="scientific">Romanomermis culicivorax</name>
    <name type="common">Nematode worm</name>
    <dbReference type="NCBI Taxonomy" id="13658"/>
    <lineage>
        <taxon>Eukaryota</taxon>
        <taxon>Metazoa</taxon>
        <taxon>Ecdysozoa</taxon>
        <taxon>Nematoda</taxon>
        <taxon>Enoplea</taxon>
        <taxon>Dorylaimia</taxon>
        <taxon>Mermithida</taxon>
        <taxon>Mermithoidea</taxon>
        <taxon>Mermithidae</taxon>
        <taxon>Romanomermis</taxon>
    </lineage>
</organism>
<evidence type="ECO:0000313" key="3">
    <source>
        <dbReference type="WBParaSite" id="nRc.2.0.1.t29798-RA"/>
    </source>
</evidence>
<dbReference type="WBParaSite" id="nRc.2.0.1.t29798-RA">
    <property type="protein sequence ID" value="nRc.2.0.1.t29798-RA"/>
    <property type="gene ID" value="nRc.2.0.1.g29798"/>
</dbReference>
<keyword evidence="1" id="KW-0812">Transmembrane</keyword>
<feature type="transmembrane region" description="Helical" evidence="1">
    <location>
        <begin position="71"/>
        <end position="89"/>
    </location>
</feature>
<sequence>MNVLNSLNLTIARITIRADDMPIKVGKKYNAAVIYLPGLVESISSNECITVARKIFGVSDFSGVFLKIDRFFLWIFADLGFFSILFPFFDKFSPENI</sequence>
<reference evidence="3" key="1">
    <citation type="submission" date="2022-11" db="UniProtKB">
        <authorList>
            <consortium name="WormBaseParasite"/>
        </authorList>
    </citation>
    <scope>IDENTIFICATION</scope>
</reference>
<evidence type="ECO:0000313" key="2">
    <source>
        <dbReference type="Proteomes" id="UP000887565"/>
    </source>
</evidence>
<keyword evidence="1" id="KW-0472">Membrane</keyword>
<dbReference type="AlphaFoldDB" id="A0A915JUM2"/>
<accession>A0A915JUM2</accession>
<dbReference type="Proteomes" id="UP000887565">
    <property type="component" value="Unplaced"/>
</dbReference>
<evidence type="ECO:0000256" key="1">
    <source>
        <dbReference type="SAM" id="Phobius"/>
    </source>
</evidence>
<keyword evidence="1" id="KW-1133">Transmembrane helix</keyword>
<protein>
    <submittedName>
        <fullName evidence="3">Uncharacterized protein</fullName>
    </submittedName>
</protein>